<evidence type="ECO:0000256" key="5">
    <source>
        <dbReference type="ARBA" id="ARBA00023136"/>
    </source>
</evidence>
<evidence type="ECO:0000256" key="1">
    <source>
        <dbReference type="ARBA" id="ARBA00004141"/>
    </source>
</evidence>
<keyword evidence="3 6" id="KW-0812">Transmembrane</keyword>
<evidence type="ECO:0000256" key="6">
    <source>
        <dbReference type="SAM" id="Phobius"/>
    </source>
</evidence>
<keyword evidence="5 6" id="KW-0472">Membrane</keyword>
<dbReference type="Gene3D" id="1.25.40.10">
    <property type="entry name" value="Tetratricopeptide repeat domain"/>
    <property type="match status" value="1"/>
</dbReference>
<dbReference type="PANTHER" id="PTHR12428">
    <property type="entry name" value="OXA1"/>
    <property type="match status" value="1"/>
</dbReference>
<reference evidence="7" key="2">
    <citation type="journal article" date="2015" name="Data Brief">
        <title>Shoot transcriptome of the giant reed, Arundo donax.</title>
        <authorList>
            <person name="Barrero R.A."/>
            <person name="Guerrero F.D."/>
            <person name="Moolhuijzen P."/>
            <person name="Goolsby J.A."/>
            <person name="Tidwell J."/>
            <person name="Bellgard S.E."/>
            <person name="Bellgard M.I."/>
        </authorList>
    </citation>
    <scope>NUCLEOTIDE SEQUENCE</scope>
    <source>
        <tissue evidence="7">Shoot tissue taken approximately 20 cm above the soil surface</tissue>
    </source>
</reference>
<accession>A0A0A9G0H1</accession>
<evidence type="ECO:0000256" key="4">
    <source>
        <dbReference type="ARBA" id="ARBA00022989"/>
    </source>
</evidence>
<name>A0A0A9G0H1_ARUDO</name>
<dbReference type="CDD" id="cd20069">
    <property type="entry name" value="5TM_Oxa1-like"/>
    <property type="match status" value="1"/>
</dbReference>
<dbReference type="AlphaFoldDB" id="A0A0A9G0H1"/>
<dbReference type="PANTHER" id="PTHR12428:SF65">
    <property type="entry name" value="CYTOCHROME C OXIDASE ASSEMBLY PROTEIN COX18, MITOCHONDRIAL"/>
    <property type="match status" value="1"/>
</dbReference>
<dbReference type="InterPro" id="IPR001708">
    <property type="entry name" value="YidC/ALB3/OXA1/COX18"/>
</dbReference>
<protein>
    <submittedName>
        <fullName evidence="7">Uncharacterized protein</fullName>
    </submittedName>
</protein>
<dbReference type="InterPro" id="IPR019734">
    <property type="entry name" value="TPR_rpt"/>
</dbReference>
<feature type="transmembrane region" description="Helical" evidence="6">
    <location>
        <begin position="150"/>
        <end position="174"/>
    </location>
</feature>
<dbReference type="Pfam" id="PF13432">
    <property type="entry name" value="TPR_16"/>
    <property type="match status" value="1"/>
</dbReference>
<proteinExistence type="inferred from homology"/>
<sequence>MRLLILPALTLQLQKTAKIGEIFGKLPPPLPPPQSGRSFHDQYSLFRKKKKELGCPSFLWNFAYFSVQFPCFIIWMMSIRSMCLNNHPGFDNGGTLWFHNLTEFPHGASGVVFPILVAGLHYLNVQISFRGSQIKYHPGIFGLLAKYYKIYLDILTIPLLLIAYVVPQGSLVYWTTNGLFTVAQQLSLKNDPIRKMLGLPDTRARLGYRPRNSPFEGPKSPLEDADMQNKLTASNNGTAEENATPNFILEGSNIMEGGDISESSSPEELLEQALQYFGTGRRDQAIPLIRTAIEKNPDLSTALIGMGQTLFSNRLFPEAAECFEQAIPKIQEHDPLLVLAHFGAGISHERQGDNEMAIRLLQRLAELKEPEKPINKTCYFSGVVLLGSILSREGRNSEAAQYLRMAIAYDPSVERLIKECEEAIDD</sequence>
<dbReference type="InterPro" id="IPR011990">
    <property type="entry name" value="TPR-like_helical_dom_sf"/>
</dbReference>
<evidence type="ECO:0000256" key="2">
    <source>
        <dbReference type="ARBA" id="ARBA00010583"/>
    </source>
</evidence>
<dbReference type="GO" id="GO:0005743">
    <property type="term" value="C:mitochondrial inner membrane"/>
    <property type="evidence" value="ECO:0007669"/>
    <property type="project" value="TreeGrafter"/>
</dbReference>
<comment type="subcellular location">
    <subcellularLocation>
        <location evidence="1">Membrane</location>
        <topology evidence="1">Multi-pass membrane protein</topology>
    </subcellularLocation>
</comment>
<dbReference type="EMBL" id="GBRH01183808">
    <property type="protein sequence ID" value="JAE14088.1"/>
    <property type="molecule type" value="Transcribed_RNA"/>
</dbReference>
<feature type="transmembrane region" description="Helical" evidence="6">
    <location>
        <begin position="58"/>
        <end position="77"/>
    </location>
</feature>
<dbReference type="Pfam" id="PF13176">
    <property type="entry name" value="TPR_7"/>
    <property type="match status" value="1"/>
</dbReference>
<reference evidence="7" key="1">
    <citation type="submission" date="2014-09" db="EMBL/GenBank/DDBJ databases">
        <authorList>
            <person name="Magalhaes I.L.F."/>
            <person name="Oliveira U."/>
            <person name="Santos F.R."/>
            <person name="Vidigal T.H.D.A."/>
            <person name="Brescovit A.D."/>
            <person name="Santos A.J."/>
        </authorList>
    </citation>
    <scope>NUCLEOTIDE SEQUENCE</scope>
    <source>
        <tissue evidence="7">Shoot tissue taken approximately 20 cm above the soil surface</tissue>
    </source>
</reference>
<evidence type="ECO:0000313" key="7">
    <source>
        <dbReference type="EMBL" id="JAE14088.1"/>
    </source>
</evidence>
<dbReference type="SMART" id="SM00028">
    <property type="entry name" value="TPR"/>
    <property type="match status" value="4"/>
</dbReference>
<dbReference type="GO" id="GO:0032979">
    <property type="term" value="P:protein insertion into mitochondrial inner membrane from matrix"/>
    <property type="evidence" value="ECO:0007669"/>
    <property type="project" value="TreeGrafter"/>
</dbReference>
<evidence type="ECO:0000256" key="3">
    <source>
        <dbReference type="ARBA" id="ARBA00022692"/>
    </source>
</evidence>
<keyword evidence="4 6" id="KW-1133">Transmembrane helix</keyword>
<organism evidence="7">
    <name type="scientific">Arundo donax</name>
    <name type="common">Giant reed</name>
    <name type="synonym">Donax arundinaceus</name>
    <dbReference type="NCBI Taxonomy" id="35708"/>
    <lineage>
        <taxon>Eukaryota</taxon>
        <taxon>Viridiplantae</taxon>
        <taxon>Streptophyta</taxon>
        <taxon>Embryophyta</taxon>
        <taxon>Tracheophyta</taxon>
        <taxon>Spermatophyta</taxon>
        <taxon>Magnoliopsida</taxon>
        <taxon>Liliopsida</taxon>
        <taxon>Poales</taxon>
        <taxon>Poaceae</taxon>
        <taxon>PACMAD clade</taxon>
        <taxon>Arundinoideae</taxon>
        <taxon>Arundineae</taxon>
        <taxon>Arundo</taxon>
    </lineage>
</organism>
<dbReference type="SUPFAM" id="SSF48452">
    <property type="entry name" value="TPR-like"/>
    <property type="match status" value="1"/>
</dbReference>
<dbReference type="GO" id="GO:0032977">
    <property type="term" value="F:membrane insertase activity"/>
    <property type="evidence" value="ECO:0007669"/>
    <property type="project" value="InterPro"/>
</dbReference>
<comment type="similarity">
    <text evidence="2">Belongs to the OXA1/ALB3/YidC (TC 2.A.9.2) family.</text>
</comment>